<keyword evidence="1" id="KW-1133">Transmembrane helix</keyword>
<evidence type="ECO:0000313" key="2">
    <source>
        <dbReference type="EMBL" id="MDQ7918662.1"/>
    </source>
</evidence>
<feature type="transmembrane region" description="Helical" evidence="1">
    <location>
        <begin position="59"/>
        <end position="78"/>
    </location>
</feature>
<keyword evidence="1" id="KW-0472">Membrane</keyword>
<evidence type="ECO:0000313" key="3">
    <source>
        <dbReference type="Proteomes" id="UP001230915"/>
    </source>
</evidence>
<keyword evidence="1" id="KW-0812">Transmembrane</keyword>
<organism evidence="2 3">
    <name type="scientific">Mesonia profundi</name>
    <dbReference type="NCBI Taxonomy" id="3070998"/>
    <lineage>
        <taxon>Bacteria</taxon>
        <taxon>Pseudomonadati</taxon>
        <taxon>Bacteroidota</taxon>
        <taxon>Flavobacteriia</taxon>
        <taxon>Flavobacteriales</taxon>
        <taxon>Flavobacteriaceae</taxon>
        <taxon>Mesonia</taxon>
    </lineage>
</organism>
<name>A0ABU1A4N7_9FLAO</name>
<evidence type="ECO:0008006" key="4">
    <source>
        <dbReference type="Google" id="ProtNLM"/>
    </source>
</evidence>
<sequence>MPIIKYLKIDFFKTLRPLVKNYVPRRFIFLIDVCIAFIAAQAAFFLVNSTTGNNDHILTFSWQLFVIVGIQALYYMLIKSYFGLVRYSSFKDVIT</sequence>
<protein>
    <recommendedName>
        <fullName evidence="4">Polysaccharide biosynthesis protein</fullName>
    </recommendedName>
</protein>
<evidence type="ECO:0000256" key="1">
    <source>
        <dbReference type="SAM" id="Phobius"/>
    </source>
</evidence>
<proteinExistence type="predicted"/>
<dbReference type="Proteomes" id="UP001230915">
    <property type="component" value="Unassembled WGS sequence"/>
</dbReference>
<dbReference type="RefSeq" id="WP_308865664.1">
    <property type="nucleotide sequence ID" value="NZ_JAVHUL010000063.1"/>
</dbReference>
<gene>
    <name evidence="2" type="ORF">RBU60_13875</name>
</gene>
<reference evidence="2 3" key="1">
    <citation type="submission" date="2023-08" db="EMBL/GenBank/DDBJ databases">
        <title>Mesonia sp. MT50, isolated from deep-sea sediment of the Mariana Trench.</title>
        <authorList>
            <person name="Fu H."/>
        </authorList>
    </citation>
    <scope>NUCLEOTIDE SEQUENCE [LARGE SCALE GENOMIC DNA]</scope>
    <source>
        <strain evidence="2 3">MT50</strain>
    </source>
</reference>
<accession>A0ABU1A4N7</accession>
<comment type="caution">
    <text evidence="2">The sequence shown here is derived from an EMBL/GenBank/DDBJ whole genome shotgun (WGS) entry which is preliminary data.</text>
</comment>
<feature type="transmembrane region" description="Helical" evidence="1">
    <location>
        <begin position="27"/>
        <end position="47"/>
    </location>
</feature>
<dbReference type="EMBL" id="JAVHUL010000063">
    <property type="protein sequence ID" value="MDQ7918662.1"/>
    <property type="molecule type" value="Genomic_DNA"/>
</dbReference>
<keyword evidence="3" id="KW-1185">Reference proteome</keyword>